<evidence type="ECO:0000256" key="1">
    <source>
        <dbReference type="ARBA" id="ARBA00004571"/>
    </source>
</evidence>
<evidence type="ECO:0000256" key="3">
    <source>
        <dbReference type="ARBA" id="ARBA00022452"/>
    </source>
</evidence>
<comment type="similarity">
    <text evidence="8 9">Belongs to the TonB-dependent receptor family.</text>
</comment>
<dbReference type="EMBL" id="JACNYL010000004">
    <property type="protein sequence ID" value="MBD1423128.1"/>
    <property type="molecule type" value="Genomic_DNA"/>
</dbReference>
<dbReference type="SUPFAM" id="SSF56935">
    <property type="entry name" value="Porins"/>
    <property type="match status" value="1"/>
</dbReference>
<accession>A0ABR7XVQ1</accession>
<keyword evidence="2 8" id="KW-0813">Transport</keyword>
<evidence type="ECO:0000259" key="12">
    <source>
        <dbReference type="Pfam" id="PF07715"/>
    </source>
</evidence>
<evidence type="ECO:0000256" key="2">
    <source>
        <dbReference type="ARBA" id="ARBA00022448"/>
    </source>
</evidence>
<evidence type="ECO:0000256" key="8">
    <source>
        <dbReference type="PROSITE-ProRule" id="PRU01360"/>
    </source>
</evidence>
<evidence type="ECO:0000256" key="5">
    <source>
        <dbReference type="ARBA" id="ARBA00023077"/>
    </source>
</evidence>
<comment type="subcellular location">
    <subcellularLocation>
        <location evidence="1 8">Cell outer membrane</location>
        <topology evidence="1 8">Multi-pass membrane protein</topology>
    </subcellularLocation>
</comment>
<keyword evidence="10" id="KW-1133">Transmembrane helix</keyword>
<dbReference type="InterPro" id="IPR037066">
    <property type="entry name" value="Plug_dom_sf"/>
</dbReference>
<reference evidence="13 14" key="1">
    <citation type="submission" date="2020-08" db="EMBL/GenBank/DDBJ databases">
        <title>Sphingobacterium sp. DN00404 isolated from aquaculture water.</title>
        <authorList>
            <person name="Zhang M."/>
        </authorList>
    </citation>
    <scope>NUCLEOTIDE SEQUENCE [LARGE SCALE GENOMIC DNA]</scope>
    <source>
        <strain evidence="13 14">KCTC 42746</strain>
    </source>
</reference>
<dbReference type="InterPro" id="IPR036942">
    <property type="entry name" value="Beta-barrel_TonB_sf"/>
</dbReference>
<feature type="transmembrane region" description="Helical" evidence="10">
    <location>
        <begin position="12"/>
        <end position="30"/>
    </location>
</feature>
<evidence type="ECO:0000256" key="10">
    <source>
        <dbReference type="SAM" id="Phobius"/>
    </source>
</evidence>
<dbReference type="InterPro" id="IPR023996">
    <property type="entry name" value="TonB-dep_OMP_SusC/RagA"/>
</dbReference>
<keyword evidence="6 8" id="KW-0472">Membrane</keyword>
<organism evidence="13 14">
    <name type="scientific">Sphingobacterium chuzhouense</name>
    <dbReference type="NCBI Taxonomy" id="1742264"/>
    <lineage>
        <taxon>Bacteria</taxon>
        <taxon>Pseudomonadati</taxon>
        <taxon>Bacteroidota</taxon>
        <taxon>Sphingobacteriia</taxon>
        <taxon>Sphingobacteriales</taxon>
        <taxon>Sphingobacteriaceae</taxon>
        <taxon>Sphingobacterium</taxon>
    </lineage>
</organism>
<dbReference type="InterPro" id="IPR000531">
    <property type="entry name" value="Beta-barrel_TonB"/>
</dbReference>
<comment type="caution">
    <text evidence="13">The sequence shown here is derived from an EMBL/GenBank/DDBJ whole genome shotgun (WGS) entry which is preliminary data.</text>
</comment>
<evidence type="ECO:0000256" key="9">
    <source>
        <dbReference type="RuleBase" id="RU003357"/>
    </source>
</evidence>
<dbReference type="NCBIfam" id="TIGR04057">
    <property type="entry name" value="SusC_RagA_signa"/>
    <property type="match status" value="1"/>
</dbReference>
<dbReference type="InterPro" id="IPR023997">
    <property type="entry name" value="TonB-dep_OMP_SusC/RagA_CS"/>
</dbReference>
<dbReference type="Gene3D" id="2.60.40.1120">
    <property type="entry name" value="Carboxypeptidase-like, regulatory domain"/>
    <property type="match status" value="1"/>
</dbReference>
<protein>
    <submittedName>
        <fullName evidence="13">TonB-dependent receptor</fullName>
    </submittedName>
</protein>
<dbReference type="Gene3D" id="2.40.170.20">
    <property type="entry name" value="TonB-dependent receptor, beta-barrel domain"/>
    <property type="match status" value="1"/>
</dbReference>
<dbReference type="SUPFAM" id="SSF49464">
    <property type="entry name" value="Carboxypeptidase regulatory domain-like"/>
    <property type="match status" value="1"/>
</dbReference>
<dbReference type="RefSeq" id="WP_190314850.1">
    <property type="nucleotide sequence ID" value="NZ_JACNYL010000004.1"/>
</dbReference>
<dbReference type="Gene3D" id="2.170.130.10">
    <property type="entry name" value="TonB-dependent receptor, plug domain"/>
    <property type="match status" value="1"/>
</dbReference>
<keyword evidence="3 8" id="KW-1134">Transmembrane beta strand</keyword>
<keyword evidence="13" id="KW-0675">Receptor</keyword>
<feature type="domain" description="TonB-dependent receptor plug" evidence="12">
    <location>
        <begin position="133"/>
        <end position="252"/>
    </location>
</feature>
<dbReference type="Proteomes" id="UP000651112">
    <property type="component" value="Unassembled WGS sequence"/>
</dbReference>
<keyword evidence="7 8" id="KW-0998">Cell outer membrane</keyword>
<evidence type="ECO:0000259" key="11">
    <source>
        <dbReference type="Pfam" id="PF00593"/>
    </source>
</evidence>
<name>A0ABR7XVQ1_9SPHI</name>
<proteinExistence type="inferred from homology"/>
<dbReference type="PROSITE" id="PS52016">
    <property type="entry name" value="TONB_DEPENDENT_REC_3"/>
    <property type="match status" value="1"/>
</dbReference>
<keyword evidence="14" id="KW-1185">Reference proteome</keyword>
<dbReference type="InterPro" id="IPR008969">
    <property type="entry name" value="CarboxyPept-like_regulatory"/>
</dbReference>
<feature type="domain" description="TonB-dependent receptor-like beta-barrel" evidence="11">
    <location>
        <begin position="479"/>
        <end position="971"/>
    </location>
</feature>
<evidence type="ECO:0000256" key="4">
    <source>
        <dbReference type="ARBA" id="ARBA00022692"/>
    </source>
</evidence>
<sequence>MLAIRQDRRIKLKIPLGLIAVMLWSIVTIAQETTPLINSRLDGVILDSITKEPLGEVTLRLEGVTHSTKTDDDGKFQFITGQKFPYTIIISYVGYKTKTIVANGSPITILLERDDSAIDEVEIVGYTKVKRSALTSSMSVVKGKDLSQAPYTSVIEKLQGQVPGLLITNDSGTPGTSVLVRLRGTNSVNGGNEPLYVVDDVIINSDNLQGLNLGGQLVNPLSDISTNDIESITVLKDANATAVYGSRGANGVILIKTNRGSNRKPRVNFGLQTGTSKTRNLWELVTGEEHANLVNEAFVNNGGLYENRPFRPVNESTTAFPAWGLPEEQETYDRLSAIWRTAVLQRYNLSVSGGNVNSNFYIGGEYLNQPSTVKEQDFSRYSFRVNLDHKLSDRLKIGTSNNISTTPRKLIRVGDGGTGLFQAALHTPTFYPIFDENGQYNTHFTFENVYAMLENTDTESNSIRSLNNVFAEIKIIPSLTFKSSWSSDYNIYKEHSYFSTKLVAGQPAGNATYNNTERLTLSADQLLNYNVSTISGDLAVFLGNSYQFTDKGGHTITGSQFPSDQHRQIVSAGVRNGTTTASSASLLSFFGGINYSYKDRYVIDGTFRSDGSSRIGKDHRWGHFPAAGFNWRVSNEEFFPKSDNFSELRLKASWGLTGNAAVDDFQSLGLWSGGSNYGDNVGIVPSQMANADLKWEKTRQWNFGLTGVLLNQRLDFEINYYDKYTKDLLLSSFPVQDITGFSSITYNAGEISNKGIEFIANSDNLKSKHISWRTTFTISRNTNKVEKLLQPITGGYRQFRLEEGHAISSIWVHKQLGVDPQTGNVIYEDVDGDGQITQEDRQLLGSVWPDFEGGLRNSITYKSFDINANITYRWGNRLYNYTKYFLESGGVRGTERAIQKSQLNYWKQPGDINVLPRLSSTTNPDGSRNYEPASANSYSSRFLEDASFIRLKDITVGYSLPSRITRTIGVNQAKATFTAANLITITKYSGPDPEANSASDRALVQGMDFNSVPQPISFLFGLNITL</sequence>
<keyword evidence="4 8" id="KW-0812">Transmembrane</keyword>
<dbReference type="InterPro" id="IPR012910">
    <property type="entry name" value="Plug_dom"/>
</dbReference>
<dbReference type="Pfam" id="PF00593">
    <property type="entry name" value="TonB_dep_Rec_b-barrel"/>
    <property type="match status" value="1"/>
</dbReference>
<evidence type="ECO:0000256" key="7">
    <source>
        <dbReference type="ARBA" id="ARBA00023237"/>
    </source>
</evidence>
<dbReference type="Pfam" id="PF07715">
    <property type="entry name" value="Plug"/>
    <property type="match status" value="1"/>
</dbReference>
<dbReference type="InterPro" id="IPR039426">
    <property type="entry name" value="TonB-dep_rcpt-like"/>
</dbReference>
<dbReference type="NCBIfam" id="TIGR04056">
    <property type="entry name" value="OMP_RagA_SusC"/>
    <property type="match status" value="1"/>
</dbReference>
<keyword evidence="5 9" id="KW-0798">TonB box</keyword>
<evidence type="ECO:0000313" key="13">
    <source>
        <dbReference type="EMBL" id="MBD1423128.1"/>
    </source>
</evidence>
<dbReference type="Pfam" id="PF13715">
    <property type="entry name" value="CarbopepD_reg_2"/>
    <property type="match status" value="1"/>
</dbReference>
<evidence type="ECO:0000313" key="14">
    <source>
        <dbReference type="Proteomes" id="UP000651112"/>
    </source>
</evidence>
<evidence type="ECO:0000256" key="6">
    <source>
        <dbReference type="ARBA" id="ARBA00023136"/>
    </source>
</evidence>
<gene>
    <name evidence="13" type="ORF">H8B21_16295</name>
</gene>